<feature type="binding site" evidence="12">
    <location>
        <begin position="9"/>
        <end position="14"/>
    </location>
    <ligand>
        <name>NADP(+)</name>
        <dbReference type="ChEBI" id="CHEBI:58349"/>
    </ligand>
</feature>
<evidence type="ECO:0000256" key="12">
    <source>
        <dbReference type="PIRSR" id="PIRSR000193-1"/>
    </source>
</evidence>
<keyword evidence="4 10" id="KW-0028">Amino-acid biosynthesis</keyword>
<gene>
    <name evidence="10" type="primary">proC</name>
    <name evidence="15" type="ORF">DZC52_10755</name>
</gene>
<dbReference type="Gene3D" id="3.40.50.720">
    <property type="entry name" value="NAD(P)-binding Rossmann-like Domain"/>
    <property type="match status" value="1"/>
</dbReference>
<dbReference type="InterPro" id="IPR036291">
    <property type="entry name" value="NAD(P)-bd_dom_sf"/>
</dbReference>
<evidence type="ECO:0000256" key="6">
    <source>
        <dbReference type="ARBA" id="ARBA00022857"/>
    </source>
</evidence>
<evidence type="ECO:0000313" key="15">
    <source>
        <dbReference type="EMBL" id="RFF29908.1"/>
    </source>
</evidence>
<comment type="catalytic activity">
    <reaction evidence="8 10">
        <text>L-proline + NAD(+) = (S)-1-pyrroline-5-carboxylate + NADH + 2 H(+)</text>
        <dbReference type="Rhea" id="RHEA:14105"/>
        <dbReference type="ChEBI" id="CHEBI:15378"/>
        <dbReference type="ChEBI" id="CHEBI:17388"/>
        <dbReference type="ChEBI" id="CHEBI:57540"/>
        <dbReference type="ChEBI" id="CHEBI:57945"/>
        <dbReference type="ChEBI" id="CHEBI:60039"/>
        <dbReference type="EC" id="1.5.1.2"/>
    </reaction>
</comment>
<dbReference type="PANTHER" id="PTHR11645:SF0">
    <property type="entry name" value="PYRROLINE-5-CARBOXYLATE REDUCTASE 3"/>
    <property type="match status" value="1"/>
</dbReference>
<dbReference type="SUPFAM" id="SSF51735">
    <property type="entry name" value="NAD(P)-binding Rossmann-fold domains"/>
    <property type="match status" value="1"/>
</dbReference>
<keyword evidence="7 10" id="KW-0560">Oxidoreductase</keyword>
<reference evidence="15 16" key="1">
    <citation type="submission" date="2018-08" db="EMBL/GenBank/DDBJ databases">
        <title>Wenzhouxiangella salilacus sp. nov., a novel bacterium isolated from a saline lake in Xinjiang Province, China.</title>
        <authorList>
            <person name="Han S."/>
        </authorList>
    </citation>
    <scope>NUCLEOTIDE SEQUENCE [LARGE SCALE GENOMIC DNA]</scope>
    <source>
        <strain evidence="15 16">XDB06</strain>
    </source>
</reference>
<comment type="similarity">
    <text evidence="2 10">Belongs to the pyrroline-5-carboxylate reductase family.</text>
</comment>
<comment type="pathway">
    <text evidence="1 10">Amino-acid biosynthesis; L-proline biosynthesis; L-proline from L-glutamate 5-semialdehyde: step 1/1.</text>
</comment>
<dbReference type="GO" id="GO:0055129">
    <property type="term" value="P:L-proline biosynthetic process"/>
    <property type="evidence" value="ECO:0007669"/>
    <property type="project" value="UniProtKB-UniRule"/>
</dbReference>
<protein>
    <recommendedName>
        <fullName evidence="10 11">Pyrroline-5-carboxylate reductase</fullName>
        <shortName evidence="10">P5C reductase</shortName>
        <shortName evidence="10">P5CR</shortName>
        <ecNumber evidence="10 11">1.5.1.2</ecNumber>
    </recommendedName>
    <alternativeName>
        <fullName evidence="10">PCA reductase</fullName>
    </alternativeName>
</protein>
<evidence type="ECO:0000256" key="7">
    <source>
        <dbReference type="ARBA" id="ARBA00023002"/>
    </source>
</evidence>
<comment type="catalytic activity">
    <reaction evidence="9 10">
        <text>L-proline + NADP(+) = (S)-1-pyrroline-5-carboxylate + NADPH + 2 H(+)</text>
        <dbReference type="Rhea" id="RHEA:14109"/>
        <dbReference type="ChEBI" id="CHEBI:15378"/>
        <dbReference type="ChEBI" id="CHEBI:17388"/>
        <dbReference type="ChEBI" id="CHEBI:57783"/>
        <dbReference type="ChEBI" id="CHEBI:58349"/>
        <dbReference type="ChEBI" id="CHEBI:60039"/>
        <dbReference type="EC" id="1.5.1.2"/>
    </reaction>
</comment>
<keyword evidence="6 10" id="KW-0521">NADP</keyword>
<evidence type="ECO:0000259" key="13">
    <source>
        <dbReference type="Pfam" id="PF03807"/>
    </source>
</evidence>
<evidence type="ECO:0000313" key="16">
    <source>
        <dbReference type="Proteomes" id="UP000260351"/>
    </source>
</evidence>
<dbReference type="GO" id="GO:0004735">
    <property type="term" value="F:pyrroline-5-carboxylate reductase activity"/>
    <property type="evidence" value="ECO:0007669"/>
    <property type="project" value="UniProtKB-UniRule"/>
</dbReference>
<keyword evidence="3 10" id="KW-0963">Cytoplasm</keyword>
<dbReference type="PANTHER" id="PTHR11645">
    <property type="entry name" value="PYRROLINE-5-CARBOXYLATE REDUCTASE"/>
    <property type="match status" value="1"/>
</dbReference>
<evidence type="ECO:0000259" key="14">
    <source>
        <dbReference type="Pfam" id="PF14748"/>
    </source>
</evidence>
<feature type="binding site" evidence="12">
    <location>
        <begin position="70"/>
        <end position="73"/>
    </location>
    <ligand>
        <name>NADP(+)</name>
        <dbReference type="ChEBI" id="CHEBI:58349"/>
    </ligand>
</feature>
<accession>A0A3E1K7C1</accession>
<dbReference type="AlphaFoldDB" id="A0A3E1K7C1"/>
<comment type="function">
    <text evidence="10">Catalyzes the reduction of 1-pyrroline-5-carboxylate (PCA) to L-proline.</text>
</comment>
<evidence type="ECO:0000256" key="1">
    <source>
        <dbReference type="ARBA" id="ARBA00005205"/>
    </source>
</evidence>
<dbReference type="RefSeq" id="WP_116651142.1">
    <property type="nucleotide sequence ID" value="NZ_QUZK01000041.1"/>
</dbReference>
<organism evidence="15 16">
    <name type="scientific">Wenzhouxiangella sediminis</name>
    <dbReference type="NCBI Taxonomy" id="1792836"/>
    <lineage>
        <taxon>Bacteria</taxon>
        <taxon>Pseudomonadati</taxon>
        <taxon>Pseudomonadota</taxon>
        <taxon>Gammaproteobacteria</taxon>
        <taxon>Chromatiales</taxon>
        <taxon>Wenzhouxiangellaceae</taxon>
        <taxon>Wenzhouxiangella</taxon>
    </lineage>
</organism>
<proteinExistence type="inferred from homology"/>
<dbReference type="UniPathway" id="UPA00098">
    <property type="reaction ID" value="UER00361"/>
</dbReference>
<evidence type="ECO:0000256" key="3">
    <source>
        <dbReference type="ARBA" id="ARBA00022490"/>
    </source>
</evidence>
<feature type="domain" description="Pyrroline-5-carboxylate reductase dimerisation" evidence="14">
    <location>
        <begin position="163"/>
        <end position="267"/>
    </location>
</feature>
<dbReference type="GO" id="GO:0005737">
    <property type="term" value="C:cytoplasm"/>
    <property type="evidence" value="ECO:0007669"/>
    <property type="project" value="UniProtKB-SubCell"/>
</dbReference>
<evidence type="ECO:0000256" key="11">
    <source>
        <dbReference type="NCBIfam" id="TIGR00112"/>
    </source>
</evidence>
<keyword evidence="5 10" id="KW-0641">Proline biosynthesis</keyword>
<sequence length="270" mass="27893">MEDVRITFIGGGNMGRALIGGLIADGMRAESIHVADPSEDQRRSLAEDLGVTVHDDNVEATRLADVLVVAVKPQVMDDVLASVADAIDGHTLVISVAAGMPLARICKGLGGHDRVVRAMPNTPALYQAGMTGLAAAGGVSETDRERATQVLEAAGEVAWVDDEALMDVVTAVSGSGPAYFFSLVEQLTAAGTRAGLPEVTAARLARQTAYGAGTMLAKSDVDAGELRKRVTSPGGTTAAALESLASNEFERIVDEAVQAAVKRGRELGEG</sequence>
<comment type="subcellular location">
    <subcellularLocation>
        <location evidence="10">Cytoplasm</location>
    </subcellularLocation>
</comment>
<evidence type="ECO:0000256" key="9">
    <source>
        <dbReference type="ARBA" id="ARBA00052690"/>
    </source>
</evidence>
<feature type="domain" description="Pyrroline-5-carboxylate reductase catalytic N-terminal" evidence="13">
    <location>
        <begin position="5"/>
        <end position="99"/>
    </location>
</feature>
<dbReference type="InterPro" id="IPR029036">
    <property type="entry name" value="P5CR_dimer"/>
</dbReference>
<dbReference type="Gene3D" id="1.10.3730.10">
    <property type="entry name" value="ProC C-terminal domain-like"/>
    <property type="match status" value="1"/>
</dbReference>
<evidence type="ECO:0000256" key="4">
    <source>
        <dbReference type="ARBA" id="ARBA00022605"/>
    </source>
</evidence>
<dbReference type="PIRSF" id="PIRSF000193">
    <property type="entry name" value="Pyrrol-5-carb_rd"/>
    <property type="match status" value="1"/>
</dbReference>
<evidence type="ECO:0000256" key="5">
    <source>
        <dbReference type="ARBA" id="ARBA00022650"/>
    </source>
</evidence>
<feature type="binding site" evidence="12">
    <location>
        <position position="57"/>
    </location>
    <ligand>
        <name>NADPH</name>
        <dbReference type="ChEBI" id="CHEBI:57783"/>
    </ligand>
</feature>
<keyword evidence="16" id="KW-1185">Reference proteome</keyword>
<evidence type="ECO:0000256" key="8">
    <source>
        <dbReference type="ARBA" id="ARBA00050547"/>
    </source>
</evidence>
<evidence type="ECO:0000256" key="2">
    <source>
        <dbReference type="ARBA" id="ARBA00005525"/>
    </source>
</evidence>
<dbReference type="Pfam" id="PF03807">
    <property type="entry name" value="F420_oxidored"/>
    <property type="match status" value="1"/>
</dbReference>
<name>A0A3E1K7C1_9GAMM</name>
<dbReference type="FunFam" id="3.40.50.720:FF:000105">
    <property type="entry name" value="Pyrroline-5-carboxylate reductase"/>
    <property type="match status" value="1"/>
</dbReference>
<dbReference type="InterPro" id="IPR008927">
    <property type="entry name" value="6-PGluconate_DH-like_C_sf"/>
</dbReference>
<dbReference type="Pfam" id="PF14748">
    <property type="entry name" value="P5CR_dimer"/>
    <property type="match status" value="1"/>
</dbReference>
<dbReference type="InterPro" id="IPR028939">
    <property type="entry name" value="P5C_Rdtase_cat_N"/>
</dbReference>
<dbReference type="Proteomes" id="UP000260351">
    <property type="component" value="Unassembled WGS sequence"/>
</dbReference>
<evidence type="ECO:0000256" key="10">
    <source>
        <dbReference type="HAMAP-Rule" id="MF_01925"/>
    </source>
</evidence>
<dbReference type="EMBL" id="QUZK01000041">
    <property type="protein sequence ID" value="RFF29908.1"/>
    <property type="molecule type" value="Genomic_DNA"/>
</dbReference>
<dbReference type="OrthoDB" id="9805754at2"/>
<dbReference type="SUPFAM" id="SSF48179">
    <property type="entry name" value="6-phosphogluconate dehydrogenase C-terminal domain-like"/>
    <property type="match status" value="1"/>
</dbReference>
<dbReference type="HAMAP" id="MF_01925">
    <property type="entry name" value="P5C_reductase"/>
    <property type="match status" value="1"/>
</dbReference>
<dbReference type="NCBIfam" id="TIGR00112">
    <property type="entry name" value="proC"/>
    <property type="match status" value="1"/>
</dbReference>
<comment type="caution">
    <text evidence="15">The sequence shown here is derived from an EMBL/GenBank/DDBJ whole genome shotgun (WGS) entry which is preliminary data.</text>
</comment>
<dbReference type="FunFam" id="1.10.3730.10:FF:000001">
    <property type="entry name" value="Pyrroline-5-carboxylate reductase"/>
    <property type="match status" value="1"/>
</dbReference>
<dbReference type="InterPro" id="IPR000304">
    <property type="entry name" value="Pyrroline-COOH_reductase"/>
</dbReference>
<dbReference type="EC" id="1.5.1.2" evidence="10 11"/>